<keyword evidence="1" id="KW-0812">Transmembrane</keyword>
<dbReference type="Gene3D" id="3.10.180.10">
    <property type="entry name" value="2,3-Dihydroxybiphenyl 1,2-Dioxygenase, domain 1"/>
    <property type="match status" value="1"/>
</dbReference>
<dbReference type="CDD" id="cd06587">
    <property type="entry name" value="VOC"/>
    <property type="match status" value="1"/>
</dbReference>
<evidence type="ECO:0000313" key="3">
    <source>
        <dbReference type="EMBL" id="GMH48518.1"/>
    </source>
</evidence>
<name>A0A9W6ZCC0_9STRA</name>
<organism evidence="3 4">
    <name type="scientific">Triparma verrucosa</name>
    <dbReference type="NCBI Taxonomy" id="1606542"/>
    <lineage>
        <taxon>Eukaryota</taxon>
        <taxon>Sar</taxon>
        <taxon>Stramenopiles</taxon>
        <taxon>Ochrophyta</taxon>
        <taxon>Bolidophyceae</taxon>
        <taxon>Parmales</taxon>
        <taxon>Triparmaceae</taxon>
        <taxon>Triparma</taxon>
    </lineage>
</organism>
<protein>
    <recommendedName>
        <fullName evidence="2">VOC domain-containing protein</fullName>
    </recommendedName>
</protein>
<dbReference type="InterPro" id="IPR037523">
    <property type="entry name" value="VOC_core"/>
</dbReference>
<accession>A0A9W6ZCC0</accession>
<dbReference type="AlphaFoldDB" id="A0A9W6ZCC0"/>
<sequence length="130" mass="14672">MEASTNWFASTLGLRLAHENEDHFYPKCSESPAFLTGGGGVAGGSVAVALLAIPKEKRVDDHQGAHVAFRVDIEEWDRCKSELGKVLEKNKVHSNQRIDVEYCDYGIQQSLFFHDPDHNVLELTCWEERK</sequence>
<dbReference type="Proteomes" id="UP001165160">
    <property type="component" value="Unassembled WGS sequence"/>
</dbReference>
<keyword evidence="1" id="KW-1133">Transmembrane helix</keyword>
<evidence type="ECO:0000313" key="4">
    <source>
        <dbReference type="Proteomes" id="UP001165160"/>
    </source>
</evidence>
<proteinExistence type="predicted"/>
<evidence type="ECO:0000259" key="2">
    <source>
        <dbReference type="PROSITE" id="PS51819"/>
    </source>
</evidence>
<dbReference type="InterPro" id="IPR029068">
    <property type="entry name" value="Glyas_Bleomycin-R_OHBP_Dase"/>
</dbReference>
<feature type="transmembrane region" description="Helical" evidence="1">
    <location>
        <begin position="33"/>
        <end position="53"/>
    </location>
</feature>
<dbReference type="PROSITE" id="PS51819">
    <property type="entry name" value="VOC"/>
    <property type="match status" value="1"/>
</dbReference>
<feature type="domain" description="VOC" evidence="2">
    <location>
        <begin position="1"/>
        <end position="126"/>
    </location>
</feature>
<dbReference type="EMBL" id="BRXX01000584">
    <property type="protein sequence ID" value="GMH48518.1"/>
    <property type="molecule type" value="Genomic_DNA"/>
</dbReference>
<evidence type="ECO:0000256" key="1">
    <source>
        <dbReference type="SAM" id="Phobius"/>
    </source>
</evidence>
<keyword evidence="4" id="KW-1185">Reference proteome</keyword>
<reference evidence="4" key="1">
    <citation type="journal article" date="2023" name="Commun. Biol.">
        <title>Genome analysis of Parmales, the sister group of diatoms, reveals the evolutionary specialization of diatoms from phago-mixotrophs to photoautotrophs.</title>
        <authorList>
            <person name="Ban H."/>
            <person name="Sato S."/>
            <person name="Yoshikawa S."/>
            <person name="Yamada K."/>
            <person name="Nakamura Y."/>
            <person name="Ichinomiya M."/>
            <person name="Sato N."/>
            <person name="Blanc-Mathieu R."/>
            <person name="Endo H."/>
            <person name="Kuwata A."/>
            <person name="Ogata H."/>
        </authorList>
    </citation>
    <scope>NUCLEOTIDE SEQUENCE [LARGE SCALE GENOMIC DNA]</scope>
    <source>
        <strain evidence="4">NIES 3699</strain>
    </source>
</reference>
<keyword evidence="1" id="KW-0472">Membrane</keyword>
<dbReference type="SUPFAM" id="SSF54593">
    <property type="entry name" value="Glyoxalase/Bleomycin resistance protein/Dihydroxybiphenyl dioxygenase"/>
    <property type="match status" value="1"/>
</dbReference>
<comment type="caution">
    <text evidence="3">The sequence shown here is derived from an EMBL/GenBank/DDBJ whole genome shotgun (WGS) entry which is preliminary data.</text>
</comment>
<gene>
    <name evidence="3" type="ORF">TrVE_jg5740</name>
</gene>